<evidence type="ECO:0000313" key="11">
    <source>
        <dbReference type="Proteomes" id="UP000554144"/>
    </source>
</evidence>
<evidence type="ECO:0000256" key="5">
    <source>
        <dbReference type="RuleBase" id="RU362116"/>
    </source>
</evidence>
<dbReference type="OrthoDB" id="8578401at2"/>
<evidence type="ECO:0000256" key="4">
    <source>
        <dbReference type="ARBA" id="ARBA00023143"/>
    </source>
</evidence>
<accession>A0A853GV66</accession>
<dbReference type="InterPro" id="IPR011491">
    <property type="entry name" value="FlgE_D2"/>
</dbReference>
<proteinExistence type="inferred from homology"/>
<dbReference type="InterPro" id="IPR053967">
    <property type="entry name" value="LlgE_F_G-like_D1"/>
</dbReference>
<evidence type="ECO:0000313" key="10">
    <source>
        <dbReference type="EMBL" id="NYT87068.1"/>
    </source>
</evidence>
<dbReference type="Pfam" id="PF22692">
    <property type="entry name" value="LlgE_F_G_D1"/>
    <property type="match status" value="1"/>
</dbReference>
<evidence type="ECO:0000259" key="6">
    <source>
        <dbReference type="Pfam" id="PF00460"/>
    </source>
</evidence>
<dbReference type="Pfam" id="PF07559">
    <property type="entry name" value="FlgE_D2"/>
    <property type="match status" value="1"/>
</dbReference>
<dbReference type="NCBIfam" id="TIGR03506">
    <property type="entry name" value="FlgEFG_subfam"/>
    <property type="match status" value="1"/>
</dbReference>
<comment type="caution">
    <text evidence="10">The sequence shown here is derived from an EMBL/GenBank/DDBJ whole genome shotgun (WGS) entry which is preliminary data.</text>
</comment>
<comment type="similarity">
    <text evidence="2 5">Belongs to the flagella basal body rod proteins family.</text>
</comment>
<keyword evidence="11" id="KW-1185">Reference proteome</keyword>
<dbReference type="InterPro" id="IPR037058">
    <property type="entry name" value="Falgellar_hook_FlgE_sf"/>
</dbReference>
<dbReference type="GO" id="GO:0009425">
    <property type="term" value="C:bacterial-type flagellum basal body"/>
    <property type="evidence" value="ECO:0007669"/>
    <property type="project" value="UniProtKB-SubCell"/>
</dbReference>
<feature type="domain" description="Flagellar basal-body/hook protein C-terminal" evidence="7">
    <location>
        <begin position="359"/>
        <end position="402"/>
    </location>
</feature>
<gene>
    <name evidence="10" type="primary">flgE</name>
    <name evidence="10" type="ORF">H0A62_15840</name>
</gene>
<name>A0A853GV66_9BURK</name>
<feature type="domain" description="Flagellar basal body rod protein N-terminal" evidence="6">
    <location>
        <begin position="6"/>
        <end position="33"/>
    </location>
</feature>
<evidence type="ECO:0000259" key="8">
    <source>
        <dbReference type="Pfam" id="PF07559"/>
    </source>
</evidence>
<sequence length="403" mass="42300">MGFGQGLSGLNAAAQNLDVIGNNIANSGTVGFKSGTASFADVYASSRVGLGTQVASINQRFTIGSVSSTGNQFDMAIDGASGLFRVTDPSGSVLYTRNGQFSPDKDGYLVNAQGYQLTGYEEGGTNLVPVRVPSGNIAPSATSTVTSKVNVDANAPLAVGTFDPAVPSTYTHSLPINVYDSLGNSHQMMQYFAKRPSEAATPDISEWDVYYRIGGQAVTDPVSGVERMRFDQGGRLVEPTAPVTVQMATVPGASPANALNFTVDYAGSTQFGGDFTFNFNQNGYPTGEYASMAIAADGSIVASYTNGETQSMGSLVLVDFANLQGLQPVGGNAWIETSTSGQPILGRPGSNGMARIKGQAVEESNVDMSQELVNMIIAQRTYQANAQTIKTQDQIMQTLISMR</sequence>
<dbReference type="Proteomes" id="UP000554144">
    <property type="component" value="Unassembled WGS sequence"/>
</dbReference>
<dbReference type="GO" id="GO:0009424">
    <property type="term" value="C:bacterial-type flagellum hook"/>
    <property type="evidence" value="ECO:0007669"/>
    <property type="project" value="TreeGrafter"/>
</dbReference>
<evidence type="ECO:0000259" key="9">
    <source>
        <dbReference type="Pfam" id="PF22692"/>
    </source>
</evidence>
<dbReference type="InterPro" id="IPR001444">
    <property type="entry name" value="Flag_bb_rod_N"/>
</dbReference>
<dbReference type="PANTHER" id="PTHR30435:SF1">
    <property type="entry name" value="FLAGELLAR HOOK PROTEIN FLGE"/>
    <property type="match status" value="1"/>
</dbReference>
<evidence type="ECO:0000256" key="3">
    <source>
        <dbReference type="ARBA" id="ARBA00019015"/>
    </source>
</evidence>
<feature type="domain" description="Flagellar hook protein FlgE D2" evidence="8">
    <location>
        <begin position="150"/>
        <end position="284"/>
    </location>
</feature>
<feature type="domain" description="Flagellar hook protein FlgE/F/G-like D1" evidence="9">
    <location>
        <begin position="76"/>
        <end position="134"/>
    </location>
</feature>
<dbReference type="GO" id="GO:0005829">
    <property type="term" value="C:cytosol"/>
    <property type="evidence" value="ECO:0007669"/>
    <property type="project" value="TreeGrafter"/>
</dbReference>
<reference evidence="10 11" key="1">
    <citation type="submission" date="2020-07" db="EMBL/GenBank/DDBJ databases">
        <title>Taxonomic revisions and descriptions of new bacterial species based on genomic comparisons in the high-G+C-content subgroup of the family Alcaligenaceae.</title>
        <authorList>
            <person name="Szabo A."/>
            <person name="Felfoldi T."/>
        </authorList>
    </citation>
    <scope>NUCLEOTIDE SEQUENCE [LARGE SCALE GENOMIC DNA]</scope>
    <source>
        <strain evidence="10 11">DSM 25667</strain>
    </source>
</reference>
<dbReference type="Pfam" id="PF00460">
    <property type="entry name" value="Flg_bb_rod"/>
    <property type="match status" value="1"/>
</dbReference>
<dbReference type="RefSeq" id="WP_130039779.1">
    <property type="nucleotide sequence ID" value="NZ_JACCEV010000009.1"/>
</dbReference>
<dbReference type="Pfam" id="PF06429">
    <property type="entry name" value="Flg_bbr_C"/>
    <property type="match status" value="1"/>
</dbReference>
<dbReference type="InterPro" id="IPR020013">
    <property type="entry name" value="Flagellar_FlgE/F/G"/>
</dbReference>
<dbReference type="Gene3D" id="2.60.98.20">
    <property type="entry name" value="Flagellar hook protein FlgE"/>
    <property type="match status" value="1"/>
</dbReference>
<comment type="function">
    <text evidence="5">A flexible structure which links the flagellar filament to the drive apparatus in the basal body.</text>
</comment>
<dbReference type="AlphaFoldDB" id="A0A853GV66"/>
<keyword evidence="10" id="KW-0282">Flagellum</keyword>
<protein>
    <recommendedName>
        <fullName evidence="3 5">Flagellar hook protein FlgE</fullName>
    </recommendedName>
</protein>
<dbReference type="GO" id="GO:0071978">
    <property type="term" value="P:bacterial-type flagellum-dependent swarming motility"/>
    <property type="evidence" value="ECO:0007669"/>
    <property type="project" value="TreeGrafter"/>
</dbReference>
<comment type="subcellular location">
    <subcellularLocation>
        <location evidence="1 5">Bacterial flagellum basal body</location>
    </subcellularLocation>
</comment>
<evidence type="ECO:0000256" key="2">
    <source>
        <dbReference type="ARBA" id="ARBA00009677"/>
    </source>
</evidence>
<evidence type="ECO:0000259" key="7">
    <source>
        <dbReference type="Pfam" id="PF06429"/>
    </source>
</evidence>
<dbReference type="SUPFAM" id="SSF117143">
    <property type="entry name" value="Flagellar hook protein flgE"/>
    <property type="match status" value="1"/>
</dbReference>
<keyword evidence="4 5" id="KW-0975">Bacterial flagellum</keyword>
<dbReference type="InterPro" id="IPR037925">
    <property type="entry name" value="FlgE/F/G-like"/>
</dbReference>
<dbReference type="PANTHER" id="PTHR30435">
    <property type="entry name" value="FLAGELLAR PROTEIN"/>
    <property type="match status" value="1"/>
</dbReference>
<dbReference type="NCBIfam" id="NF004238">
    <property type="entry name" value="PRK05682.1-1"/>
    <property type="match status" value="1"/>
</dbReference>
<evidence type="ECO:0000256" key="1">
    <source>
        <dbReference type="ARBA" id="ARBA00004117"/>
    </source>
</evidence>
<keyword evidence="10" id="KW-0966">Cell projection</keyword>
<keyword evidence="10" id="KW-0969">Cilium</keyword>
<organism evidence="10 11">
    <name type="scientific">Pollutimonas harenae</name>
    <dbReference type="NCBI Taxonomy" id="657015"/>
    <lineage>
        <taxon>Bacteria</taxon>
        <taxon>Pseudomonadati</taxon>
        <taxon>Pseudomonadota</taxon>
        <taxon>Betaproteobacteria</taxon>
        <taxon>Burkholderiales</taxon>
        <taxon>Alcaligenaceae</taxon>
        <taxon>Pollutimonas</taxon>
    </lineage>
</organism>
<dbReference type="EMBL" id="JACCEV010000009">
    <property type="protein sequence ID" value="NYT87068.1"/>
    <property type="molecule type" value="Genomic_DNA"/>
</dbReference>
<dbReference type="InterPro" id="IPR010930">
    <property type="entry name" value="Flg_bb/hook_C_dom"/>
</dbReference>